<proteinExistence type="predicted"/>
<name>A0A1V9DQK5_9GAMM</name>
<evidence type="ECO:0000256" key="1">
    <source>
        <dbReference type="SAM" id="Phobius"/>
    </source>
</evidence>
<keyword evidence="1" id="KW-1133">Transmembrane helix</keyword>
<feature type="transmembrane region" description="Helical" evidence="1">
    <location>
        <begin position="27"/>
        <end position="45"/>
    </location>
</feature>
<feature type="transmembrane region" description="Helical" evidence="1">
    <location>
        <begin position="57"/>
        <end position="76"/>
    </location>
</feature>
<feature type="transmembrane region" description="Helical" evidence="1">
    <location>
        <begin position="163"/>
        <end position="186"/>
    </location>
</feature>
<protein>
    <recommendedName>
        <fullName evidence="4">DUF969 domain-containing protein</fullName>
    </recommendedName>
</protein>
<evidence type="ECO:0008006" key="4">
    <source>
        <dbReference type="Google" id="ProtNLM"/>
    </source>
</evidence>
<accession>A0A1V9DQK5</accession>
<organism evidence="2 3">
    <name type="scientific">Pantoea latae</name>
    <dbReference type="NCBI Taxonomy" id="1964541"/>
    <lineage>
        <taxon>Bacteria</taxon>
        <taxon>Pseudomonadati</taxon>
        <taxon>Pseudomonadota</taxon>
        <taxon>Gammaproteobacteria</taxon>
        <taxon>Enterobacterales</taxon>
        <taxon>Erwiniaceae</taxon>
        <taxon>Pantoea</taxon>
    </lineage>
</organism>
<reference evidence="2 3" key="1">
    <citation type="submission" date="2017-02" db="EMBL/GenBank/DDBJ databases">
        <title>Whole genome shotgun sequence of Pantoea agglomerans strain AS1 isolated from a cycad, Zamia floridana in Central Florida, USA.</title>
        <authorList>
            <person name="Lata P."/>
            <person name="Govindarajan S."/>
            <person name="Qi F."/>
            <person name="Li J.-L."/>
            <person name="Maurya S.K."/>
            <person name="Sahoo M.K."/>
        </authorList>
    </citation>
    <scope>NUCLEOTIDE SEQUENCE [LARGE SCALE GENOMIC DNA]</scope>
    <source>
        <strain evidence="2 3">AS1</strain>
    </source>
</reference>
<dbReference type="RefSeq" id="WP_081136300.1">
    <property type="nucleotide sequence ID" value="NZ_MWUE01000004.1"/>
</dbReference>
<dbReference type="EMBL" id="MWUE01000004">
    <property type="protein sequence ID" value="OQP36005.1"/>
    <property type="molecule type" value="Genomic_DNA"/>
</dbReference>
<keyword evidence="3" id="KW-1185">Reference proteome</keyword>
<sequence length="242" mass="26291">MDNVINLWPLLGIAAIVIGFLLRFNPVLVVIVAGFVTGFAALMPLGDILEKLGAGFLNTRNLPLILLLPLAVIGLLERHGLKERAQAWIAQIKTATAGRLLIVYLFVREITAALGLTSLGGHPQMVRPLLAPMAEGATENRYGEVSPEVRHRLRAMSAATDNVGLFFGEDIFVAFGAIIFMHNFMLESANIQTEPLHIAVWGIPTAVAAFLIHSARLVRLDRKLARELQTLNHAALNAKGGR</sequence>
<evidence type="ECO:0000313" key="2">
    <source>
        <dbReference type="EMBL" id="OQP36005.1"/>
    </source>
</evidence>
<comment type="caution">
    <text evidence="2">The sequence shown here is derived from an EMBL/GenBank/DDBJ whole genome shotgun (WGS) entry which is preliminary data.</text>
</comment>
<keyword evidence="1" id="KW-0812">Transmembrane</keyword>
<feature type="transmembrane region" description="Helical" evidence="1">
    <location>
        <begin position="6"/>
        <end position="22"/>
    </location>
</feature>
<gene>
    <name evidence="2" type="ORF">B2J69_03125</name>
</gene>
<feature type="transmembrane region" description="Helical" evidence="1">
    <location>
        <begin position="198"/>
        <end position="218"/>
    </location>
</feature>
<dbReference type="Proteomes" id="UP000192769">
    <property type="component" value="Unassembled WGS sequence"/>
</dbReference>
<dbReference type="AlphaFoldDB" id="A0A1V9DQK5"/>
<dbReference type="InterPro" id="IPR010374">
    <property type="entry name" value="DUF969"/>
</dbReference>
<dbReference type="OrthoDB" id="80065at2"/>
<evidence type="ECO:0000313" key="3">
    <source>
        <dbReference type="Proteomes" id="UP000192769"/>
    </source>
</evidence>
<keyword evidence="1" id="KW-0472">Membrane</keyword>
<dbReference type="Pfam" id="PF06149">
    <property type="entry name" value="DUF969"/>
    <property type="match status" value="1"/>
</dbReference>